<dbReference type="PANTHER" id="PTHR42840">
    <property type="entry name" value="NAD(P)-BINDING ROSSMANN-FOLD SUPERFAMILY PROTEIN-RELATED"/>
    <property type="match status" value="1"/>
</dbReference>
<name>A0A7C5RFI3_9DEIN</name>
<dbReference type="AlphaFoldDB" id="A0A7C5RFI3"/>
<dbReference type="Pfam" id="PF01408">
    <property type="entry name" value="GFO_IDH_MocA"/>
    <property type="match status" value="1"/>
</dbReference>
<proteinExistence type="inferred from homology"/>
<evidence type="ECO:0000259" key="4">
    <source>
        <dbReference type="Pfam" id="PF02894"/>
    </source>
</evidence>
<dbReference type="SUPFAM" id="SSF51735">
    <property type="entry name" value="NAD(P)-binding Rossmann-fold domains"/>
    <property type="match status" value="1"/>
</dbReference>
<dbReference type="Pfam" id="PF02894">
    <property type="entry name" value="GFO_IDH_MocA_C"/>
    <property type="match status" value="1"/>
</dbReference>
<reference evidence="5" key="1">
    <citation type="journal article" date="2020" name="mSystems">
        <title>Genome- and Community-Level Interaction Insights into Carbon Utilization and Element Cycling Functions of Hydrothermarchaeota in Hydrothermal Sediment.</title>
        <authorList>
            <person name="Zhou Z."/>
            <person name="Liu Y."/>
            <person name="Xu W."/>
            <person name="Pan J."/>
            <person name="Luo Z.H."/>
            <person name="Li M."/>
        </authorList>
    </citation>
    <scope>NUCLEOTIDE SEQUENCE [LARGE SCALE GENOMIC DNA]</scope>
    <source>
        <strain evidence="5">SpSt-1071</strain>
    </source>
</reference>
<dbReference type="Gene3D" id="3.40.50.720">
    <property type="entry name" value="NAD(P)-binding Rossmann-like Domain"/>
    <property type="match status" value="1"/>
</dbReference>
<dbReference type="GO" id="GO:0016491">
    <property type="term" value="F:oxidoreductase activity"/>
    <property type="evidence" value="ECO:0007669"/>
    <property type="project" value="UniProtKB-KW"/>
</dbReference>
<gene>
    <name evidence="5" type="ORF">ENM28_07020</name>
</gene>
<dbReference type="InterPro" id="IPR004104">
    <property type="entry name" value="Gfo/Idh/MocA-like_OxRdtase_C"/>
</dbReference>
<dbReference type="InterPro" id="IPR000683">
    <property type="entry name" value="Gfo/Idh/MocA-like_OxRdtase_N"/>
</dbReference>
<evidence type="ECO:0000256" key="1">
    <source>
        <dbReference type="ARBA" id="ARBA00010928"/>
    </source>
</evidence>
<dbReference type="GO" id="GO:0005737">
    <property type="term" value="C:cytoplasm"/>
    <property type="evidence" value="ECO:0007669"/>
    <property type="project" value="TreeGrafter"/>
</dbReference>
<dbReference type="PANTHER" id="PTHR42840:SF3">
    <property type="entry name" value="BINDING ROSSMANN FOLD OXIDOREDUCTASE, PUTATIVE (AFU_ORTHOLOGUE AFUA_2G10240)-RELATED"/>
    <property type="match status" value="1"/>
</dbReference>
<feature type="domain" description="Gfo/Idh/MocA-like oxidoreductase N-terminal" evidence="3">
    <location>
        <begin position="9"/>
        <end position="134"/>
    </location>
</feature>
<feature type="domain" description="Gfo/Idh/MocA-like oxidoreductase C-terminal" evidence="4">
    <location>
        <begin position="182"/>
        <end position="396"/>
    </location>
</feature>
<comment type="similarity">
    <text evidence="1">Belongs to the Gfo/Idh/MocA family.</text>
</comment>
<evidence type="ECO:0000259" key="3">
    <source>
        <dbReference type="Pfam" id="PF01408"/>
    </source>
</evidence>
<protein>
    <submittedName>
        <fullName evidence="5">Gfo/Idh/MocA family oxidoreductase</fullName>
    </submittedName>
</protein>
<dbReference type="SUPFAM" id="SSF55347">
    <property type="entry name" value="Glyceraldehyde-3-phosphate dehydrogenase-like, C-terminal domain"/>
    <property type="match status" value="1"/>
</dbReference>
<accession>A0A7C5RFI3</accession>
<comment type="caution">
    <text evidence="5">The sequence shown here is derived from an EMBL/GenBank/DDBJ whole genome shotgun (WGS) entry which is preliminary data.</text>
</comment>
<dbReference type="GO" id="GO:0000166">
    <property type="term" value="F:nucleotide binding"/>
    <property type="evidence" value="ECO:0007669"/>
    <property type="project" value="InterPro"/>
</dbReference>
<organism evidence="5">
    <name type="scientific">Thermus caliditerrae</name>
    <dbReference type="NCBI Taxonomy" id="1330700"/>
    <lineage>
        <taxon>Bacteria</taxon>
        <taxon>Thermotogati</taxon>
        <taxon>Deinococcota</taxon>
        <taxon>Deinococci</taxon>
        <taxon>Thermales</taxon>
        <taxon>Thermaceae</taxon>
        <taxon>Thermus</taxon>
    </lineage>
</organism>
<dbReference type="Gene3D" id="3.30.360.10">
    <property type="entry name" value="Dihydrodipicolinate Reductase, domain 2"/>
    <property type="match status" value="1"/>
</dbReference>
<sequence length="415" mass="45800">MRKETEVLGVGLLGSGFINEFHLKAFRYVREAEITAICSRTSEGASRLAEQARAWGLGEPRVYTDLRAFLQDPQVEAVWVGVPNYLRLEVAEAIADEVRSGRASLRGVAWEKPMARNLKEARTIYQALTEAGVLHGYLENQIYAPSLVRGKELTWKRGAALAGPPYLARAAEEHSGPHRPWFWRGDLQGGGVLSDMMCHSVAAGWFLLTPLGDPMTRLRPETVSAQIAGLKWVRPSYAEELFQATGGQVDYRQAPAEDYAAARVVFRAPSGEKMLVEASTSWSFVGPGLRLTFELLGPEYSLFVNTLEGEAKIFFSRRVQGEAGEDLVEKQNAEQGLMPFLAEEAFTYGYISEDQHMVQAFLKGVRPLTTLEEGLAITELLMAAYLSAEEGGTVALPEANLEDFVPAVQKGTWKP</sequence>
<dbReference type="GO" id="GO:0006740">
    <property type="term" value="P:NADPH regeneration"/>
    <property type="evidence" value="ECO:0007669"/>
    <property type="project" value="TreeGrafter"/>
</dbReference>
<dbReference type="InterPro" id="IPR036291">
    <property type="entry name" value="NAD(P)-bd_dom_sf"/>
</dbReference>
<evidence type="ECO:0000256" key="2">
    <source>
        <dbReference type="ARBA" id="ARBA00023002"/>
    </source>
</evidence>
<dbReference type="EMBL" id="DRXE01000253">
    <property type="protein sequence ID" value="HHM68436.1"/>
    <property type="molecule type" value="Genomic_DNA"/>
</dbReference>
<evidence type="ECO:0000313" key="5">
    <source>
        <dbReference type="EMBL" id="HHM68436.1"/>
    </source>
</evidence>
<keyword evidence="2" id="KW-0560">Oxidoreductase</keyword>